<proteinExistence type="predicted"/>
<reference evidence="6 7" key="1">
    <citation type="submission" date="2018-11" db="EMBL/GenBank/DDBJ databases">
        <authorList>
            <person name="Na S.W."/>
            <person name="Baik M."/>
        </authorList>
    </citation>
    <scope>NUCLEOTIDE SEQUENCE [LARGE SCALE GENOMIC DNA]</scope>
    <source>
        <strain evidence="6 7">E39</strain>
    </source>
</reference>
<keyword evidence="6" id="KW-0255">Endonuclease</keyword>
<dbReference type="InterPro" id="IPR020821">
    <property type="entry name" value="ENPP1-3/EXOG-like_nuc-like"/>
</dbReference>
<dbReference type="PROSITE" id="PS51257">
    <property type="entry name" value="PROKAR_LIPOPROTEIN"/>
    <property type="match status" value="1"/>
</dbReference>
<protein>
    <submittedName>
        <fullName evidence="6">DNA/RNA non-specific endonuclease</fullName>
    </submittedName>
</protein>
<evidence type="ECO:0000256" key="2">
    <source>
        <dbReference type="PIRSR" id="PIRSR640255-2"/>
    </source>
</evidence>
<dbReference type="GO" id="GO:0016787">
    <property type="term" value="F:hydrolase activity"/>
    <property type="evidence" value="ECO:0007669"/>
    <property type="project" value="InterPro"/>
</dbReference>
<keyword evidence="6" id="KW-0540">Nuclease</keyword>
<dbReference type="RefSeq" id="WP_111899014.1">
    <property type="nucleotide sequence ID" value="NZ_CP033459.1"/>
</dbReference>
<feature type="active site" description="Proton acceptor" evidence="1">
    <location>
        <position position="131"/>
    </location>
</feature>
<dbReference type="Pfam" id="PF01223">
    <property type="entry name" value="Endonuclease_NS"/>
    <property type="match status" value="1"/>
</dbReference>
<evidence type="ECO:0000256" key="3">
    <source>
        <dbReference type="SAM" id="SignalP"/>
    </source>
</evidence>
<dbReference type="InterPro" id="IPR044925">
    <property type="entry name" value="His-Me_finger_sf"/>
</dbReference>
<dbReference type="PANTHER" id="PTHR13966">
    <property type="entry name" value="ENDONUCLEASE RELATED"/>
    <property type="match status" value="1"/>
</dbReference>
<accession>A0A5P8E6N5</accession>
<evidence type="ECO:0000259" key="4">
    <source>
        <dbReference type="SMART" id="SM00477"/>
    </source>
</evidence>
<feature type="chain" id="PRO_5024341368" evidence="3">
    <location>
        <begin position="23"/>
        <end position="289"/>
    </location>
</feature>
<feature type="domain" description="DNA/RNA non-specific endonuclease/pyrophosphatase/phosphodiesterase" evidence="5">
    <location>
        <begin position="70"/>
        <end position="273"/>
    </location>
</feature>
<name>A0A5P8E6N5_9BACT</name>
<gene>
    <name evidence="6" type="ORF">C7Y71_006390</name>
</gene>
<dbReference type="GO" id="GO:0003676">
    <property type="term" value="F:nucleic acid binding"/>
    <property type="evidence" value="ECO:0007669"/>
    <property type="project" value="InterPro"/>
</dbReference>
<feature type="domain" description="ENPP1-3/EXOG-like endonuclease/phosphodiesterase" evidence="4">
    <location>
        <begin position="71"/>
        <end position="273"/>
    </location>
</feature>
<keyword evidence="2" id="KW-0479">Metal-binding</keyword>
<dbReference type="SUPFAM" id="SSF54060">
    <property type="entry name" value="His-Me finger endonucleases"/>
    <property type="match status" value="1"/>
</dbReference>
<dbReference type="InterPro" id="IPR044929">
    <property type="entry name" value="DNA/RNA_non-sp_Endonuclease_sf"/>
</dbReference>
<dbReference type="OrthoDB" id="9811262at2"/>
<feature type="binding site" evidence="2">
    <location>
        <position position="162"/>
    </location>
    <ligand>
        <name>Mg(2+)</name>
        <dbReference type="ChEBI" id="CHEBI:18420"/>
        <note>catalytic</note>
    </ligand>
</feature>
<organism evidence="6 7">
    <name type="scientific">Pseudoprevotella muciniphila</name>
    <dbReference type="NCBI Taxonomy" id="2133944"/>
    <lineage>
        <taxon>Bacteria</taxon>
        <taxon>Pseudomonadati</taxon>
        <taxon>Bacteroidota</taxon>
        <taxon>Bacteroidia</taxon>
        <taxon>Bacteroidales</taxon>
        <taxon>Prevotellaceae</taxon>
        <taxon>Pseudoprevotella</taxon>
    </lineage>
</organism>
<feature type="signal peptide" evidence="3">
    <location>
        <begin position="1"/>
        <end position="22"/>
    </location>
</feature>
<evidence type="ECO:0000313" key="7">
    <source>
        <dbReference type="Proteomes" id="UP000249375"/>
    </source>
</evidence>
<keyword evidence="3" id="KW-0732">Signal</keyword>
<dbReference type="InterPro" id="IPR001604">
    <property type="entry name" value="Endo_G_ENPP1-like_dom"/>
</dbReference>
<dbReference type="SMART" id="SM00892">
    <property type="entry name" value="Endonuclease_NS"/>
    <property type="match status" value="1"/>
</dbReference>
<dbReference type="EMBL" id="CP033459">
    <property type="protein sequence ID" value="QFQ12675.1"/>
    <property type="molecule type" value="Genomic_DNA"/>
</dbReference>
<dbReference type="KEGG" id="alq:C7Y71_006390"/>
<dbReference type="Proteomes" id="UP000249375">
    <property type="component" value="Chromosome"/>
</dbReference>
<dbReference type="SMART" id="SM00477">
    <property type="entry name" value="NUC"/>
    <property type="match status" value="1"/>
</dbReference>
<dbReference type="GO" id="GO:0046872">
    <property type="term" value="F:metal ion binding"/>
    <property type="evidence" value="ECO:0007669"/>
    <property type="project" value="UniProtKB-KW"/>
</dbReference>
<evidence type="ECO:0000259" key="5">
    <source>
        <dbReference type="SMART" id="SM00892"/>
    </source>
</evidence>
<dbReference type="GO" id="GO:0004519">
    <property type="term" value="F:endonuclease activity"/>
    <property type="evidence" value="ECO:0007669"/>
    <property type="project" value="UniProtKB-KW"/>
</dbReference>
<evidence type="ECO:0000256" key="1">
    <source>
        <dbReference type="PIRSR" id="PIRSR640255-1"/>
    </source>
</evidence>
<dbReference type="Gene3D" id="3.40.570.10">
    <property type="entry name" value="Extracellular Endonuclease, subunit A"/>
    <property type="match status" value="1"/>
</dbReference>
<evidence type="ECO:0000313" key="6">
    <source>
        <dbReference type="EMBL" id="QFQ12675.1"/>
    </source>
</evidence>
<dbReference type="PANTHER" id="PTHR13966:SF5">
    <property type="entry name" value="ENDONUCLEASE G, MITOCHONDRIAL"/>
    <property type="match status" value="1"/>
</dbReference>
<sequence>MKKIFYYLFFIPAICMTFMACGDDDDNIILGDEWADFVAQYPNDGPLEIPALKEGNIFISHSTKLTDGSDFETYCLEYDPSMNHSRWVAFRFDNRTSSGDAGYHGVWYDDPSLPETNQVGSGYFMGYSRGHLCASADRQYSKEANMQTFYMTNMSPMLSSFNEGIWVKLEGKVRSYLNNTSFLDTLYVVKGGIINPDQITEYTYSSKGYAVAVPQKFFMALLRVKGGVYKSIGFLLEHRYYTDDEYDLKNYAVSIDQLEAETGIDFFHNLNDVFEGDTEKSFTLSDWGL</sequence>
<keyword evidence="6" id="KW-0378">Hydrolase</keyword>
<keyword evidence="7" id="KW-1185">Reference proteome</keyword>
<dbReference type="AlphaFoldDB" id="A0A5P8E6N5"/>
<dbReference type="InterPro" id="IPR040255">
    <property type="entry name" value="Non-specific_endonuclease"/>
</dbReference>